<proteinExistence type="predicted"/>
<organism evidence="2 3">
    <name type="scientific">Candidatus Enterococcus testudinis</name>
    <dbReference type="NCBI Taxonomy" id="1834191"/>
    <lineage>
        <taxon>Bacteria</taxon>
        <taxon>Bacillati</taxon>
        <taxon>Bacillota</taxon>
        <taxon>Bacilli</taxon>
        <taxon>Lactobacillales</taxon>
        <taxon>Enterococcaceae</taxon>
        <taxon>Enterococcus</taxon>
    </lineage>
</organism>
<evidence type="ECO:0000313" key="3">
    <source>
        <dbReference type="Proteomes" id="UP000195043"/>
    </source>
</evidence>
<protein>
    <recommendedName>
        <fullName evidence="1">Xylose isomerase-like TIM barrel domain-containing protein</fullName>
    </recommendedName>
</protein>
<dbReference type="InterPro" id="IPR036237">
    <property type="entry name" value="Xyl_isomerase-like_sf"/>
</dbReference>
<name>A0A242A967_9ENTE</name>
<feature type="domain" description="Xylose isomerase-like TIM barrel" evidence="1">
    <location>
        <begin position="25"/>
        <end position="231"/>
    </location>
</feature>
<keyword evidence="3" id="KW-1185">Reference proteome</keyword>
<dbReference type="PANTHER" id="PTHR12110">
    <property type="entry name" value="HYDROXYPYRUVATE ISOMERASE"/>
    <property type="match status" value="1"/>
</dbReference>
<dbReference type="SUPFAM" id="SSF51658">
    <property type="entry name" value="Xylose isomerase-like"/>
    <property type="match status" value="1"/>
</dbReference>
<dbReference type="STRING" id="1834191.A5886_002678"/>
<comment type="caution">
    <text evidence="2">The sequence shown here is derived from an EMBL/GenBank/DDBJ whole genome shotgun (WGS) entry which is preliminary data.</text>
</comment>
<dbReference type="Proteomes" id="UP000195043">
    <property type="component" value="Unassembled WGS sequence"/>
</dbReference>
<dbReference type="Gene3D" id="3.20.20.150">
    <property type="entry name" value="Divalent-metal-dependent TIM barrel enzymes"/>
    <property type="match status" value="1"/>
</dbReference>
<dbReference type="OrthoDB" id="9798407at2"/>
<dbReference type="InterPro" id="IPR013022">
    <property type="entry name" value="Xyl_isomerase-like_TIM-brl"/>
</dbReference>
<dbReference type="PANTHER" id="PTHR12110:SF41">
    <property type="entry name" value="INOSOSE DEHYDRATASE"/>
    <property type="match status" value="1"/>
</dbReference>
<evidence type="ECO:0000313" key="2">
    <source>
        <dbReference type="EMBL" id="OTN77578.1"/>
    </source>
</evidence>
<dbReference type="InterPro" id="IPR050312">
    <property type="entry name" value="IolE/XylAMocC-like"/>
</dbReference>
<dbReference type="AlphaFoldDB" id="A0A242A967"/>
<sequence>MTKPKIGLQLWSIQDACREDFFAALQAVKEAGYDGVEFAGYYDYPAEEIAAWLDTLQLDVAASHIPYEALQPSRIKETLAFEQTIGNQRIVIPYATFDSLEKWQAFAQEIKEIAQQVQAAGLTLYYHNHAHEFTEVPDQSMIDVLCKDNDQLHLEADLYWLAFAEVDVLAWLADHQETVGLVHIKDMQAAPKESTEINSGILPIKAYVQAAKTLDLPWLIVEQEAFQAYGPLEAAAIDYLQLKDIVEEVHQ</sequence>
<gene>
    <name evidence="2" type="ORF">A5886_002678</name>
</gene>
<accession>A0A242A967</accession>
<dbReference type="Pfam" id="PF01261">
    <property type="entry name" value="AP_endonuc_2"/>
    <property type="match status" value="1"/>
</dbReference>
<reference evidence="2 3" key="1">
    <citation type="submission" date="2017-05" db="EMBL/GenBank/DDBJ databases">
        <title>The Genome Sequence of Enterococcus sp. 8G7_MSG3316.</title>
        <authorList>
            <consortium name="The Broad Institute Genomics Platform"/>
            <consortium name="The Broad Institute Genomic Center for Infectious Diseases"/>
            <person name="Earl A."/>
            <person name="Manson A."/>
            <person name="Schwartman J."/>
            <person name="Gilmore M."/>
            <person name="Abouelleil A."/>
            <person name="Cao P."/>
            <person name="Chapman S."/>
            <person name="Cusick C."/>
            <person name="Shea T."/>
            <person name="Young S."/>
            <person name="Neafsey D."/>
            <person name="Nusbaum C."/>
            <person name="Birren B."/>
        </authorList>
    </citation>
    <scope>NUCLEOTIDE SEQUENCE [LARGE SCALE GENOMIC DNA]</scope>
    <source>
        <strain evidence="2 3">8G7_MSG3316</strain>
    </source>
</reference>
<evidence type="ECO:0000259" key="1">
    <source>
        <dbReference type="Pfam" id="PF01261"/>
    </source>
</evidence>
<dbReference type="RefSeq" id="WP_086275587.1">
    <property type="nucleotide sequence ID" value="NZ_NGKU01000001.1"/>
</dbReference>
<dbReference type="EMBL" id="NGKU01000001">
    <property type="protein sequence ID" value="OTN77578.1"/>
    <property type="molecule type" value="Genomic_DNA"/>
</dbReference>